<dbReference type="SUPFAM" id="SSF52540">
    <property type="entry name" value="P-loop containing nucleoside triphosphate hydrolases"/>
    <property type="match status" value="1"/>
</dbReference>
<dbReference type="EC" id="2.7.4.-" evidence="4"/>
<organism evidence="6 7">
    <name type="scientific">Pararhodobacter aggregans</name>
    <dbReference type="NCBI Taxonomy" id="404875"/>
    <lineage>
        <taxon>Bacteria</taxon>
        <taxon>Pseudomonadati</taxon>
        <taxon>Pseudomonadota</taxon>
        <taxon>Alphaproteobacteria</taxon>
        <taxon>Rhodobacterales</taxon>
        <taxon>Paracoccaceae</taxon>
        <taxon>Pararhodobacter</taxon>
    </lineage>
</organism>
<name>A0A2T7UXR0_9RHOB</name>
<comment type="subunit">
    <text evidence="4">Homotetramer.</text>
</comment>
<comment type="function">
    <text evidence="4">Uses inorganic polyphosphate (polyP) as a donor to convert GDP to GTP or ADP to ATP.</text>
</comment>
<keyword evidence="3 4" id="KW-0418">Kinase</keyword>
<reference evidence="6 7" key="1">
    <citation type="journal article" date="2011" name="Syst. Appl. Microbiol.">
        <title>Defluviimonas denitrificans gen. nov., sp. nov., and Pararhodobacter aggregans gen. nov., sp. nov., non-phototrophic Rhodobacteraceae from the biofilter of a marine aquaculture.</title>
        <authorList>
            <person name="Foesel B.U."/>
            <person name="Drake H.L."/>
            <person name="Schramm A."/>
        </authorList>
    </citation>
    <scope>NUCLEOTIDE SEQUENCE [LARGE SCALE GENOMIC DNA]</scope>
    <source>
        <strain evidence="6 7">D1-19</strain>
    </source>
</reference>
<accession>A0A2T7UXR0</accession>
<gene>
    <name evidence="6" type="primary">ppk2</name>
    <name evidence="6" type="ORF">DDE23_03985</name>
</gene>
<feature type="domain" description="Polyphosphate kinase-2-related" evidence="5">
    <location>
        <begin position="45"/>
        <end position="269"/>
    </location>
</feature>
<evidence type="ECO:0000256" key="3">
    <source>
        <dbReference type="ARBA" id="ARBA00022777"/>
    </source>
</evidence>
<evidence type="ECO:0000256" key="4">
    <source>
        <dbReference type="RuleBase" id="RU369062"/>
    </source>
</evidence>
<dbReference type="OrthoDB" id="9775224at2"/>
<dbReference type="InterPro" id="IPR022486">
    <property type="entry name" value="PPK2_PA0141"/>
</dbReference>
<dbReference type="GO" id="GO:0008976">
    <property type="term" value="F:polyphosphate kinase activity"/>
    <property type="evidence" value="ECO:0007669"/>
    <property type="project" value="UniProtKB-UniRule"/>
</dbReference>
<protein>
    <recommendedName>
        <fullName evidence="4">ADP/GDP-polyphosphate phosphotransferase</fullName>
        <ecNumber evidence="4">2.7.4.-</ecNumber>
    </recommendedName>
    <alternativeName>
        <fullName evidence="4">Polyphosphate kinase PPK2</fullName>
    </alternativeName>
</protein>
<dbReference type="PIRSF" id="PIRSF028756">
    <property type="entry name" value="PPK2_prd"/>
    <property type="match status" value="1"/>
</dbReference>
<dbReference type="EMBL" id="QDDR01000001">
    <property type="protein sequence ID" value="PVE49567.1"/>
    <property type="molecule type" value="Genomic_DNA"/>
</dbReference>
<proteinExistence type="inferred from homology"/>
<evidence type="ECO:0000256" key="1">
    <source>
        <dbReference type="ARBA" id="ARBA00009924"/>
    </source>
</evidence>
<evidence type="ECO:0000313" key="7">
    <source>
        <dbReference type="Proteomes" id="UP000244810"/>
    </source>
</evidence>
<dbReference type="PANTHER" id="PTHR34383">
    <property type="entry name" value="POLYPHOSPHATE:AMP PHOSPHOTRANSFERASE-RELATED"/>
    <property type="match status" value="1"/>
</dbReference>
<dbReference type="InterPro" id="IPR022488">
    <property type="entry name" value="PPK2-related"/>
</dbReference>
<comment type="caution">
    <text evidence="6">The sequence shown here is derived from an EMBL/GenBank/DDBJ whole genome shotgun (WGS) entry which is preliminary data.</text>
</comment>
<evidence type="ECO:0000256" key="2">
    <source>
        <dbReference type="ARBA" id="ARBA00022679"/>
    </source>
</evidence>
<dbReference type="InterPro" id="IPR016898">
    <property type="entry name" value="Polyphosphate_phosphotransfera"/>
</dbReference>
<dbReference type="NCBIfam" id="TIGR03707">
    <property type="entry name" value="PPK2_P_aer"/>
    <property type="match status" value="1"/>
</dbReference>
<evidence type="ECO:0000259" key="5">
    <source>
        <dbReference type="Pfam" id="PF03976"/>
    </source>
</evidence>
<dbReference type="PANTHER" id="PTHR34383:SF1">
    <property type="entry name" value="ADP-POLYPHOSPHATE PHOSPHOTRANSFERASE"/>
    <property type="match status" value="1"/>
</dbReference>
<keyword evidence="2 4" id="KW-0808">Transferase</keyword>
<comment type="similarity">
    <text evidence="1 4">Belongs to the polyphosphate kinase 2 (PPK2) family. Class I subfamily.</text>
</comment>
<dbReference type="Pfam" id="PF03976">
    <property type="entry name" value="PPK2"/>
    <property type="match status" value="1"/>
</dbReference>
<evidence type="ECO:0000313" key="6">
    <source>
        <dbReference type="EMBL" id="PVE49567.1"/>
    </source>
</evidence>
<dbReference type="Gene3D" id="3.40.50.300">
    <property type="entry name" value="P-loop containing nucleotide triphosphate hydrolases"/>
    <property type="match status" value="1"/>
</dbReference>
<dbReference type="AlphaFoldDB" id="A0A2T7UXR0"/>
<dbReference type="InterPro" id="IPR027417">
    <property type="entry name" value="P-loop_NTPase"/>
</dbReference>
<keyword evidence="7" id="KW-1185">Reference proteome</keyword>
<dbReference type="GO" id="GO:0006793">
    <property type="term" value="P:phosphorus metabolic process"/>
    <property type="evidence" value="ECO:0007669"/>
    <property type="project" value="InterPro"/>
</dbReference>
<dbReference type="Proteomes" id="UP000244810">
    <property type="component" value="Unassembled WGS sequence"/>
</dbReference>
<dbReference type="RefSeq" id="WP_107750071.1">
    <property type="nucleotide sequence ID" value="NZ_QBKF01000001.1"/>
</dbReference>
<sequence length="292" mass="33492">MDLPFDGAISRYYESEAPEAVRKAVAEGGKKDILTEGFPYERWMKSAEYEERMKPLQVELVKFQRWVEATGQRVVVIFEGRDTAGKSGAIKRVSENLNPRGAPVVALPKPTDRERTQWYFQRYIAQMPAAGEIALLDRSWYNRGVVEKVFGFCSEAERAHFFGQLPGFEQALVDDGIRLIKLWFNVGQAEQLRRMLEREKHVLKQWKLSSIDVKGLSKWDAYTEAIGETFARSDFPYAPWTVIRGDDKYRARLAAVQRVLRDFDYDRKDPEAISAPDPKIIGGVDLWPGHAD</sequence>